<organism evidence="1">
    <name type="scientific">viral metagenome</name>
    <dbReference type="NCBI Taxonomy" id="1070528"/>
    <lineage>
        <taxon>unclassified sequences</taxon>
        <taxon>metagenomes</taxon>
        <taxon>organismal metagenomes</taxon>
    </lineage>
</organism>
<sequence length="44" mass="4877">MAEIGINTDECSGKTWYGFDGDVADDGWRFCLPPPHHESAPLQI</sequence>
<evidence type="ECO:0000313" key="1">
    <source>
        <dbReference type="EMBL" id="QHU32094.1"/>
    </source>
</evidence>
<accession>A0A6C0LR69</accession>
<dbReference type="EMBL" id="MN740535">
    <property type="protein sequence ID" value="QHU32094.1"/>
    <property type="molecule type" value="Genomic_DNA"/>
</dbReference>
<name>A0A6C0LR69_9ZZZZ</name>
<proteinExistence type="predicted"/>
<protein>
    <submittedName>
        <fullName evidence="1">Uncharacterized protein</fullName>
    </submittedName>
</protein>
<reference evidence="1" key="1">
    <citation type="journal article" date="2020" name="Nature">
        <title>Giant virus diversity and host interactions through global metagenomics.</title>
        <authorList>
            <person name="Schulz F."/>
            <person name="Roux S."/>
            <person name="Paez-Espino D."/>
            <person name="Jungbluth S."/>
            <person name="Walsh D.A."/>
            <person name="Denef V.J."/>
            <person name="McMahon K.D."/>
            <person name="Konstantinidis K.T."/>
            <person name="Eloe-Fadrosh E.A."/>
            <person name="Kyrpides N.C."/>
            <person name="Woyke T."/>
        </authorList>
    </citation>
    <scope>NUCLEOTIDE SEQUENCE</scope>
    <source>
        <strain evidence="1">GVMAG-M-3300027963-41</strain>
    </source>
</reference>
<dbReference type="AlphaFoldDB" id="A0A6C0LR69"/>